<reference evidence="4 5" key="1">
    <citation type="submission" date="2019-04" db="EMBL/GenBank/DDBJ databases">
        <title>Taxonomy of novel Haliea sp. from mangrove soil of West Coast of India.</title>
        <authorList>
            <person name="Verma A."/>
            <person name="Kumar P."/>
            <person name="Krishnamurthi S."/>
        </authorList>
    </citation>
    <scope>NUCLEOTIDE SEQUENCE [LARGE SCALE GENOMIC DNA]</scope>
    <source>
        <strain evidence="4 5">SAOS-164</strain>
    </source>
</reference>
<keyword evidence="1" id="KW-0645">Protease</keyword>
<sequence length="525" mass="55726">MTRALLGAGAALLAVLLHGCGSSPESGSASNNSALQRLDAGTCPNSIIDHRGRDASGAYRYGSATGTAATGSLRQRELDNCAAALARGDTAALQTLVAYYRGTGEQRALAATMATYIENGEDREALGRSATYLYQAYASGELGVPRDPALAFRFLGIAVNNGSDALRLLYAQELLQRGLYDDALRYLQAAAADSAPPEQQCDALLDLGYLYFGASERHENWNLGYYYWQSGLALAHSPRWGSCAEDNFVYGERYARETQRLKFVQARVEAMSSAQRQVIDQARDDPARGAGFVAQLSFVRPANAPSAPVAAANGSPPSSAAATLAGSTPRWRALTAPVCDLRGSATPLAWSDLFERNAGAIWTLDSRNGSSATQGSAVAVAPRQLITNCHLIKHPQNIQLLRVGQSLTARLLAADTAGDRCILSVERDLPVYVWASRSERLLKVGEDVAAIGNPKGLETSLSRGIVAQKRARDGLQLIQTDAAISSGSSGGGLFDRAGNLVGITTFTISEGQSLNFAIAIDEFCR</sequence>
<evidence type="ECO:0008006" key="6">
    <source>
        <dbReference type="Google" id="ProtNLM"/>
    </source>
</evidence>
<evidence type="ECO:0000256" key="2">
    <source>
        <dbReference type="ARBA" id="ARBA00022801"/>
    </source>
</evidence>
<evidence type="ECO:0000256" key="1">
    <source>
        <dbReference type="ARBA" id="ARBA00022670"/>
    </source>
</evidence>
<dbReference type="PANTHER" id="PTHR43343:SF3">
    <property type="entry name" value="PROTEASE DO-LIKE 8, CHLOROPLASTIC"/>
    <property type="match status" value="1"/>
</dbReference>
<dbReference type="PRINTS" id="PR00834">
    <property type="entry name" value="PROTEASES2C"/>
</dbReference>
<dbReference type="Gene3D" id="2.40.10.120">
    <property type="match status" value="1"/>
</dbReference>
<dbReference type="Proteomes" id="UP000298050">
    <property type="component" value="Unassembled WGS sequence"/>
</dbReference>
<comment type="caution">
    <text evidence="4">The sequence shown here is derived from an EMBL/GenBank/DDBJ whole genome shotgun (WGS) entry which is preliminary data.</text>
</comment>
<feature type="signal peptide" evidence="3">
    <location>
        <begin position="1"/>
        <end position="19"/>
    </location>
</feature>
<dbReference type="GO" id="GO:0006508">
    <property type="term" value="P:proteolysis"/>
    <property type="evidence" value="ECO:0007669"/>
    <property type="project" value="UniProtKB-KW"/>
</dbReference>
<dbReference type="InterPro" id="IPR051201">
    <property type="entry name" value="Chloro_Bact_Ser_Proteases"/>
</dbReference>
<accession>A0A4Z0LWE3</accession>
<dbReference type="AlphaFoldDB" id="A0A4Z0LWE3"/>
<dbReference type="GO" id="GO:0004252">
    <property type="term" value="F:serine-type endopeptidase activity"/>
    <property type="evidence" value="ECO:0007669"/>
    <property type="project" value="InterPro"/>
</dbReference>
<feature type="chain" id="PRO_5021497060" description="Trypsin-like serine protease" evidence="3">
    <location>
        <begin position="20"/>
        <end position="525"/>
    </location>
</feature>
<dbReference type="Pfam" id="PF13365">
    <property type="entry name" value="Trypsin_2"/>
    <property type="match status" value="1"/>
</dbReference>
<keyword evidence="3" id="KW-0732">Signal</keyword>
<dbReference type="SUPFAM" id="SSF50494">
    <property type="entry name" value="Trypsin-like serine proteases"/>
    <property type="match status" value="1"/>
</dbReference>
<evidence type="ECO:0000313" key="5">
    <source>
        <dbReference type="Proteomes" id="UP000298050"/>
    </source>
</evidence>
<name>A0A4Z0LWE3_9GAMM</name>
<protein>
    <recommendedName>
        <fullName evidence="6">Trypsin-like serine protease</fullName>
    </recommendedName>
</protein>
<dbReference type="InterPro" id="IPR001940">
    <property type="entry name" value="Peptidase_S1C"/>
</dbReference>
<keyword evidence="2" id="KW-0378">Hydrolase</keyword>
<dbReference type="PANTHER" id="PTHR43343">
    <property type="entry name" value="PEPTIDASE S12"/>
    <property type="match status" value="1"/>
</dbReference>
<evidence type="ECO:0000313" key="4">
    <source>
        <dbReference type="EMBL" id="TGD71497.1"/>
    </source>
</evidence>
<dbReference type="RefSeq" id="WP_135446013.1">
    <property type="nucleotide sequence ID" value="NZ_SRLE01000013.1"/>
</dbReference>
<gene>
    <name evidence="4" type="ORF">E4634_17745</name>
</gene>
<dbReference type="InterPro" id="IPR009003">
    <property type="entry name" value="Peptidase_S1_PA"/>
</dbReference>
<keyword evidence="5" id="KW-1185">Reference proteome</keyword>
<dbReference type="OrthoDB" id="9758917at2"/>
<proteinExistence type="predicted"/>
<organism evidence="4 5">
    <name type="scientific">Mangrovimicrobium sediminis</name>
    <dbReference type="NCBI Taxonomy" id="2562682"/>
    <lineage>
        <taxon>Bacteria</taxon>
        <taxon>Pseudomonadati</taxon>
        <taxon>Pseudomonadota</taxon>
        <taxon>Gammaproteobacteria</taxon>
        <taxon>Cellvibrionales</taxon>
        <taxon>Halieaceae</taxon>
        <taxon>Mangrovimicrobium</taxon>
    </lineage>
</organism>
<evidence type="ECO:0000256" key="3">
    <source>
        <dbReference type="SAM" id="SignalP"/>
    </source>
</evidence>
<dbReference type="EMBL" id="SRLE01000013">
    <property type="protein sequence ID" value="TGD71497.1"/>
    <property type="molecule type" value="Genomic_DNA"/>
</dbReference>